<evidence type="ECO:0000313" key="2">
    <source>
        <dbReference type="Proteomes" id="UP001165270"/>
    </source>
</evidence>
<evidence type="ECO:0000313" key="1">
    <source>
        <dbReference type="EMBL" id="MCI3240256.1"/>
    </source>
</evidence>
<dbReference type="EMBL" id="JALDAX010000003">
    <property type="protein sequence ID" value="MCI3240256.1"/>
    <property type="molecule type" value="Genomic_DNA"/>
</dbReference>
<keyword evidence="2" id="KW-1185">Reference proteome</keyword>
<organism evidence="1 2">
    <name type="scientific">Streptomyces spinosisporus</name>
    <dbReference type="NCBI Taxonomy" id="2927582"/>
    <lineage>
        <taxon>Bacteria</taxon>
        <taxon>Bacillati</taxon>
        <taxon>Actinomycetota</taxon>
        <taxon>Actinomycetes</taxon>
        <taxon>Kitasatosporales</taxon>
        <taxon>Streptomycetaceae</taxon>
        <taxon>Streptomyces</taxon>
    </lineage>
</organism>
<dbReference type="Proteomes" id="UP001165270">
    <property type="component" value="Unassembled WGS sequence"/>
</dbReference>
<sequence>MPEPTFVLPNPYSPYADADPLYRHLFPVFAPELVGDPAPGSLVLTRCERMTVVPTEPITYTDELDGPLPAGLCPLCIAAHRGEAPPRFPTTECRRCESTTRHNGLCAICRQDQHADWWQASDTWARPFRIVQGKRTLDGAVFPNGQAVIIDDPETGLSSSAESLDLLLTGYHRAEVMLAEDVIRVGTARVHHAAGEYARMAIDLADTRTALDKARRELGELKDEGDDCDPNCPCRNS</sequence>
<comment type="caution">
    <text evidence="1">The sequence shown here is derived from an EMBL/GenBank/DDBJ whole genome shotgun (WGS) entry which is preliminary data.</text>
</comment>
<dbReference type="RefSeq" id="WP_242709325.1">
    <property type="nucleotide sequence ID" value="NZ_JALDAX010000003.1"/>
</dbReference>
<proteinExistence type="predicted"/>
<gene>
    <name evidence="1" type="ORF">MQN93_11030</name>
</gene>
<accession>A0ABS9XDY1</accession>
<name>A0ABS9XDY1_9ACTN</name>
<protein>
    <submittedName>
        <fullName evidence="1">Uncharacterized protein</fullName>
    </submittedName>
</protein>
<reference evidence="1" key="1">
    <citation type="submission" date="2022-03" db="EMBL/GenBank/DDBJ databases">
        <title>Streptomyces 7R015 and 7R016 isolated from Barleria lupulina in Thailand.</title>
        <authorList>
            <person name="Kanchanasin P."/>
            <person name="Phongsopitanun W."/>
            <person name="Tanasupawat S."/>
        </authorList>
    </citation>
    <scope>NUCLEOTIDE SEQUENCE</scope>
    <source>
        <strain evidence="1">7R016</strain>
    </source>
</reference>